<evidence type="ECO:0000259" key="2">
    <source>
        <dbReference type="PROSITE" id="PS50043"/>
    </source>
</evidence>
<keyword evidence="1" id="KW-0812">Transmembrane</keyword>
<dbReference type="AlphaFoldDB" id="A0AA51RSS9"/>
<dbReference type="Pfam" id="PF00196">
    <property type="entry name" value="GerE"/>
    <property type="match status" value="1"/>
</dbReference>
<dbReference type="InterPro" id="IPR016032">
    <property type="entry name" value="Sig_transdc_resp-reg_C-effctor"/>
</dbReference>
<proteinExistence type="predicted"/>
<name>A0AA51RSS9_9GAMM</name>
<dbReference type="SUPFAM" id="SSF46894">
    <property type="entry name" value="C-terminal effector domain of the bipartite response regulators"/>
    <property type="match status" value="1"/>
</dbReference>
<dbReference type="InterPro" id="IPR036388">
    <property type="entry name" value="WH-like_DNA-bd_sf"/>
</dbReference>
<feature type="transmembrane region" description="Helical" evidence="1">
    <location>
        <begin position="32"/>
        <end position="55"/>
    </location>
</feature>
<accession>A0AA51RSS9</accession>
<feature type="domain" description="HTH luxR-type" evidence="2">
    <location>
        <begin position="98"/>
        <end position="164"/>
    </location>
</feature>
<keyword evidence="1" id="KW-1133">Transmembrane helix</keyword>
<feature type="transmembrane region" description="Helical" evidence="1">
    <location>
        <begin position="7"/>
        <end position="26"/>
    </location>
</feature>
<reference evidence="3 4" key="1">
    <citation type="submission" date="2023-08" db="EMBL/GenBank/DDBJ databases">
        <title>Pleionea litopenaei sp. nov., isolated from stomach of juvenile Litopenaeus vannamei.</title>
        <authorList>
            <person name="Rho A.M."/>
            <person name="Hwang C.Y."/>
        </authorList>
    </citation>
    <scope>NUCLEOTIDE SEQUENCE [LARGE SCALE GENOMIC DNA]</scope>
    <source>
        <strain evidence="3 4">HL-JVS1</strain>
    </source>
</reference>
<dbReference type="SMART" id="SM00421">
    <property type="entry name" value="HTH_LUXR"/>
    <property type="match status" value="1"/>
</dbReference>
<dbReference type="Gene3D" id="1.10.10.10">
    <property type="entry name" value="Winged helix-like DNA-binding domain superfamily/Winged helix DNA-binding domain"/>
    <property type="match status" value="1"/>
</dbReference>
<dbReference type="Proteomes" id="UP001239782">
    <property type="component" value="Chromosome"/>
</dbReference>
<dbReference type="RefSeq" id="WP_309201979.1">
    <property type="nucleotide sequence ID" value="NZ_CP133548.1"/>
</dbReference>
<evidence type="ECO:0000256" key="1">
    <source>
        <dbReference type="SAM" id="Phobius"/>
    </source>
</evidence>
<organism evidence="3 4">
    <name type="scientific">Pleionea litopenaei</name>
    <dbReference type="NCBI Taxonomy" id="3070815"/>
    <lineage>
        <taxon>Bacteria</taxon>
        <taxon>Pseudomonadati</taxon>
        <taxon>Pseudomonadota</taxon>
        <taxon>Gammaproteobacteria</taxon>
        <taxon>Oceanospirillales</taxon>
        <taxon>Pleioneaceae</taxon>
        <taxon>Pleionea</taxon>
    </lineage>
</organism>
<sequence length="170" mass="19121">MKNRERIFLLGIFCLISVMIVTDLITDFDEGVPLWHIFIEGSAGVMSIIGVIFILRNMLQLKVSLSKELQNSSAYKKEAEQWRIHAKEHINGLSQMIEAQLSEWGLTPAEKEVSFLLLKGFSLNEIGEFRGTSEKTIRAQLSAVYAKAGLKNRAEFAAFFLEDLLPGSDI</sequence>
<keyword evidence="4" id="KW-1185">Reference proteome</keyword>
<dbReference type="KEGG" id="plei:Q9312_16560"/>
<dbReference type="PROSITE" id="PS50043">
    <property type="entry name" value="HTH_LUXR_2"/>
    <property type="match status" value="1"/>
</dbReference>
<dbReference type="EMBL" id="CP133548">
    <property type="protein sequence ID" value="WMS86834.1"/>
    <property type="molecule type" value="Genomic_DNA"/>
</dbReference>
<dbReference type="InterPro" id="IPR000792">
    <property type="entry name" value="Tscrpt_reg_LuxR_C"/>
</dbReference>
<dbReference type="CDD" id="cd06170">
    <property type="entry name" value="LuxR_C_like"/>
    <property type="match status" value="1"/>
</dbReference>
<evidence type="ECO:0000313" key="4">
    <source>
        <dbReference type="Proteomes" id="UP001239782"/>
    </source>
</evidence>
<keyword evidence="1" id="KW-0472">Membrane</keyword>
<protein>
    <submittedName>
        <fullName evidence="3">Helix-turn-helix transcriptional regulator</fullName>
    </submittedName>
</protein>
<dbReference type="GO" id="GO:0006355">
    <property type="term" value="P:regulation of DNA-templated transcription"/>
    <property type="evidence" value="ECO:0007669"/>
    <property type="project" value="InterPro"/>
</dbReference>
<dbReference type="GO" id="GO:0003677">
    <property type="term" value="F:DNA binding"/>
    <property type="evidence" value="ECO:0007669"/>
    <property type="project" value="InterPro"/>
</dbReference>
<gene>
    <name evidence="3" type="ORF">Q9312_16560</name>
</gene>
<evidence type="ECO:0000313" key="3">
    <source>
        <dbReference type="EMBL" id="WMS86834.1"/>
    </source>
</evidence>